<keyword evidence="1" id="KW-0805">Transcription regulation</keyword>
<evidence type="ECO:0000313" key="5">
    <source>
        <dbReference type="EMBL" id="QIN85016.1"/>
    </source>
</evidence>
<dbReference type="EMBL" id="CP045119">
    <property type="protein sequence ID" value="QIN85016.1"/>
    <property type="molecule type" value="Genomic_DNA"/>
</dbReference>
<organism evidence="5 6">
    <name type="scientific">Rubrobacter tropicus</name>
    <dbReference type="NCBI Taxonomy" id="2653851"/>
    <lineage>
        <taxon>Bacteria</taxon>
        <taxon>Bacillati</taxon>
        <taxon>Actinomycetota</taxon>
        <taxon>Rubrobacteria</taxon>
        <taxon>Rubrobacterales</taxon>
        <taxon>Rubrobacteraceae</taxon>
        <taxon>Rubrobacter</taxon>
    </lineage>
</organism>
<dbReference type="PROSITE" id="PS50995">
    <property type="entry name" value="HTH_MARR_2"/>
    <property type="match status" value="1"/>
</dbReference>
<accession>A0A6G8QET9</accession>
<dbReference type="GO" id="GO:0003677">
    <property type="term" value="F:DNA binding"/>
    <property type="evidence" value="ECO:0007669"/>
    <property type="project" value="UniProtKB-KW"/>
</dbReference>
<dbReference type="GO" id="GO:0003700">
    <property type="term" value="F:DNA-binding transcription factor activity"/>
    <property type="evidence" value="ECO:0007669"/>
    <property type="project" value="InterPro"/>
</dbReference>
<evidence type="ECO:0000256" key="2">
    <source>
        <dbReference type="ARBA" id="ARBA00023125"/>
    </source>
</evidence>
<dbReference type="SUPFAM" id="SSF46785">
    <property type="entry name" value="Winged helix' DNA-binding domain"/>
    <property type="match status" value="1"/>
</dbReference>
<evidence type="ECO:0000259" key="4">
    <source>
        <dbReference type="PROSITE" id="PS50995"/>
    </source>
</evidence>
<dbReference type="KEGG" id="rub:GBA63_03810"/>
<dbReference type="Proteomes" id="UP000501452">
    <property type="component" value="Chromosome"/>
</dbReference>
<dbReference type="PANTHER" id="PTHR42756">
    <property type="entry name" value="TRANSCRIPTIONAL REGULATOR, MARR"/>
    <property type="match status" value="1"/>
</dbReference>
<reference evidence="5 6" key="1">
    <citation type="submission" date="2019-10" db="EMBL/GenBank/DDBJ databases">
        <title>Rubrobacter sp nov SCSIO 52090 isolated from a deep-sea sediment in the South China Sea.</title>
        <authorList>
            <person name="Chen R.W."/>
        </authorList>
    </citation>
    <scope>NUCLEOTIDE SEQUENCE [LARGE SCALE GENOMIC DNA]</scope>
    <source>
        <strain evidence="5 6">SCSIO 52909</strain>
    </source>
</reference>
<dbReference type="AlphaFoldDB" id="A0A6G8QET9"/>
<keyword evidence="2 5" id="KW-0238">DNA-binding</keyword>
<keyword evidence="3" id="KW-0804">Transcription</keyword>
<dbReference type="Gene3D" id="1.10.10.10">
    <property type="entry name" value="Winged helix-like DNA-binding domain superfamily/Winged helix DNA-binding domain"/>
    <property type="match status" value="1"/>
</dbReference>
<protein>
    <submittedName>
        <fullName evidence="5">Winged helix DNA-binding protein</fullName>
    </submittedName>
</protein>
<evidence type="ECO:0000313" key="6">
    <source>
        <dbReference type="Proteomes" id="UP000501452"/>
    </source>
</evidence>
<sequence length="92" mass="10441">MVRTIDRMERDGLVRRERDAQDRRRVNVFLTEEGRHLRDPLVPCAVAANEAATRALTGPELEQAKDLMRRMISALDAAPSARGKGESDRERI</sequence>
<name>A0A6G8QET9_9ACTN</name>
<feature type="domain" description="HTH marR-type" evidence="4">
    <location>
        <begin position="1"/>
        <end position="73"/>
    </location>
</feature>
<dbReference type="PRINTS" id="PR00598">
    <property type="entry name" value="HTHMARR"/>
</dbReference>
<dbReference type="InterPro" id="IPR000835">
    <property type="entry name" value="HTH_MarR-typ"/>
</dbReference>
<keyword evidence="6" id="KW-1185">Reference proteome</keyword>
<proteinExistence type="predicted"/>
<evidence type="ECO:0000256" key="3">
    <source>
        <dbReference type="ARBA" id="ARBA00023163"/>
    </source>
</evidence>
<evidence type="ECO:0000256" key="1">
    <source>
        <dbReference type="ARBA" id="ARBA00023015"/>
    </source>
</evidence>
<dbReference type="InterPro" id="IPR036390">
    <property type="entry name" value="WH_DNA-bd_sf"/>
</dbReference>
<dbReference type="PANTHER" id="PTHR42756:SF1">
    <property type="entry name" value="TRANSCRIPTIONAL REPRESSOR OF EMRAB OPERON"/>
    <property type="match status" value="1"/>
</dbReference>
<dbReference type="InterPro" id="IPR036388">
    <property type="entry name" value="WH-like_DNA-bd_sf"/>
</dbReference>
<gene>
    <name evidence="5" type="ORF">GBA63_03810</name>
</gene>